<dbReference type="InParanoid" id="C3Z1C4"/>
<dbReference type="PANTHER" id="PTHR36910:SF8">
    <property type="match status" value="1"/>
</dbReference>
<sequence length="1323" mass="148752">MASSDLLSLIALGHKSSELEIQVLHGLRAQLQPRPPVNQTPSNSSMDADEQAWLAMATRSLGDEESEDPFPEKQPQVVWGGQSDLNAVTRYLFERRFGWSEALLCAAKDGHGQGSSQGQLLTKDNGKFKGQLNEMLDEFLKWFFCQNLCMPLLQSLLSTIQQAHSKPVVRMQTYIHMMDWLKHNADQELTHGNFQLVKNLLVSGLTDIWSAIRNAVVARLSPVIECFSLVQLEDFFTQLVKNLLVSGLTDIWSAIRNAVVARLSPVIECFSLVQLEDFFTQLVKVCQDEESSWQKKEGAVMGINAVVRRFHWVGTQSTDSMAYLLKFGPEEMSRLPSFITQNFNDVVRPLLAHPQLSIREHATKAYSSYLSRCEFREALSSFREVMSHLCRDSQPETQAAEQQSILPHLAVLRKEYSFMDAYEAEGLLGVCVFLVKHIPPGFMLPSWPYYFSTFNLYLMHPASTVRQATSQVFKYLVAKDCNNPTLLKLVLQGLCADWSVDLQSLEGHSPRPRLSSFGKSPRQAWGEGGRKDVDRLSPGSSGSPLGVSPRRRRATIQDIHSYGGDDPTTAISETWEWREGRLFAYELILRFLVTNHIHYLFPSLVSPVGHARFDGMASTDDVIVGQRKLEIGRDHIRHHEPIQKSFSHAGMTLRHALHSQNHGPTSLLQFSTRSEITPPIMESGNSLQSMVREYNYHVHLNTPFRPPKKGTMPSTYSLLDQTRRFDGEEEQSGGSSRSRLCLSSPVKDQLSARNHDDESWVEDVQFEQFSTVLRQMLYQTVECLADSRWELRRMSQQVLPLLSETIRWYNLSILEDLWDTYLTPDPSVLCFGACLMIKHSIQHCAQLTHLMEEPMPSWKGDPAIQSSQLLQTFCPNLALSPALVPAQRANRIVNYAVFRCIDPDLCRQAFHPIISFMEKGLLSWIRPVCGLLSRACWDKLSVVAMEIIMLANCTFPKANFGHEDVVVNSIRHLFTYAHTSHPIAQDNARTGNIRPFKTAKEGFLCCGGRLDSSCGQSNPRQVEKYVLSETHGLLSPFLRRSDLRHTAVLLPILACYANFYSDDNDVCTSMLEGMTSILYLLGDHVHQCPGEMLGVEYSEYCAQAATELADIIANKEMVELSLLRPILETFYLVSTLMLDGCHLHTLFNAISARLSQVLQLRVDSPQITDPSLAILSNDIPPSPVDPGPPLSDDDDDSDSTQRGGFLNASGSSRDGIAGMMGGPSPSPVSYDSNPSSDWDSWDEDEEDQSALSVLFSEFLQRLQRFYTVAQEGRMNSFQTQLGHLSSSKQRVMRDLLNNRQPDTGPPPAKKALSFDSHHLPSDL</sequence>
<feature type="region of interest" description="Disordered" evidence="1">
    <location>
        <begin position="1171"/>
        <end position="1244"/>
    </location>
</feature>
<feature type="compositionally biased region" description="Low complexity" evidence="1">
    <location>
        <begin position="536"/>
        <end position="548"/>
    </location>
</feature>
<dbReference type="PANTHER" id="PTHR36910">
    <property type="match status" value="1"/>
</dbReference>
<dbReference type="eggNOG" id="ENOG502RJ04">
    <property type="taxonomic scope" value="Eukaryota"/>
</dbReference>
<dbReference type="Gene3D" id="1.25.10.10">
    <property type="entry name" value="Leucine-rich Repeat Variant"/>
    <property type="match status" value="1"/>
</dbReference>
<evidence type="ECO:0000256" key="1">
    <source>
        <dbReference type="SAM" id="MobiDB-lite"/>
    </source>
</evidence>
<name>C3Z1C4_BRAFL</name>
<feature type="compositionally biased region" description="Pro residues" evidence="1">
    <location>
        <begin position="1180"/>
        <end position="1189"/>
    </location>
</feature>
<dbReference type="EMBL" id="GG666572">
    <property type="protein sequence ID" value="EEN53665.1"/>
    <property type="molecule type" value="Genomic_DNA"/>
</dbReference>
<gene>
    <name evidence="2" type="ORF">BRAFLDRAFT_77453</name>
</gene>
<dbReference type="SUPFAM" id="SSF48371">
    <property type="entry name" value="ARM repeat"/>
    <property type="match status" value="1"/>
</dbReference>
<accession>C3Z1C4</accession>
<evidence type="ECO:0000313" key="2">
    <source>
        <dbReference type="EMBL" id="EEN53665.1"/>
    </source>
</evidence>
<protein>
    <submittedName>
        <fullName evidence="2">Uncharacterized protein</fullName>
    </submittedName>
</protein>
<feature type="region of interest" description="Disordered" evidence="1">
    <location>
        <begin position="1279"/>
        <end position="1323"/>
    </location>
</feature>
<feature type="compositionally biased region" description="Low complexity" evidence="1">
    <location>
        <begin position="1229"/>
        <end position="1238"/>
    </location>
</feature>
<dbReference type="InterPro" id="IPR016024">
    <property type="entry name" value="ARM-type_fold"/>
</dbReference>
<proteinExistence type="predicted"/>
<feature type="compositionally biased region" description="Polar residues" evidence="1">
    <location>
        <begin position="1279"/>
        <end position="1289"/>
    </location>
</feature>
<reference evidence="2" key="1">
    <citation type="journal article" date="2008" name="Nature">
        <title>The amphioxus genome and the evolution of the chordate karyotype.</title>
        <authorList>
            <consortium name="US DOE Joint Genome Institute (JGI-PGF)"/>
            <person name="Putnam N.H."/>
            <person name="Butts T."/>
            <person name="Ferrier D.E.K."/>
            <person name="Furlong R.F."/>
            <person name="Hellsten U."/>
            <person name="Kawashima T."/>
            <person name="Robinson-Rechavi M."/>
            <person name="Shoguchi E."/>
            <person name="Terry A."/>
            <person name="Yu J.-K."/>
            <person name="Benito-Gutierrez E.L."/>
            <person name="Dubchak I."/>
            <person name="Garcia-Fernandez J."/>
            <person name="Gibson-Brown J.J."/>
            <person name="Grigoriev I.V."/>
            <person name="Horton A.C."/>
            <person name="de Jong P.J."/>
            <person name="Jurka J."/>
            <person name="Kapitonov V.V."/>
            <person name="Kohara Y."/>
            <person name="Kuroki Y."/>
            <person name="Lindquist E."/>
            <person name="Lucas S."/>
            <person name="Osoegawa K."/>
            <person name="Pennacchio L.A."/>
            <person name="Salamov A.A."/>
            <person name="Satou Y."/>
            <person name="Sauka-Spengler T."/>
            <person name="Schmutz J."/>
            <person name="Shin-I T."/>
            <person name="Toyoda A."/>
            <person name="Bronner-Fraser M."/>
            <person name="Fujiyama A."/>
            <person name="Holland L.Z."/>
            <person name="Holland P.W.H."/>
            <person name="Satoh N."/>
            <person name="Rokhsar D.S."/>
        </authorList>
    </citation>
    <scope>NUCLEOTIDE SEQUENCE [LARGE SCALE GENOMIC DNA]</scope>
    <source>
        <strain evidence="2">S238N-H82</strain>
        <tissue evidence="2">Testes</tissue>
    </source>
</reference>
<organism>
    <name type="scientific">Branchiostoma floridae</name>
    <name type="common">Florida lancelet</name>
    <name type="synonym">Amphioxus</name>
    <dbReference type="NCBI Taxonomy" id="7739"/>
    <lineage>
        <taxon>Eukaryota</taxon>
        <taxon>Metazoa</taxon>
        <taxon>Chordata</taxon>
        <taxon>Cephalochordata</taxon>
        <taxon>Leptocardii</taxon>
        <taxon>Amphioxiformes</taxon>
        <taxon>Branchiostomatidae</taxon>
        <taxon>Branchiostoma</taxon>
    </lineage>
</organism>
<feature type="region of interest" description="Disordered" evidence="1">
    <location>
        <begin position="509"/>
        <end position="551"/>
    </location>
</feature>
<dbReference type="InterPro" id="IPR011989">
    <property type="entry name" value="ARM-like"/>
</dbReference>